<evidence type="ECO:0000256" key="17">
    <source>
        <dbReference type="HAMAP-Rule" id="MF_01965"/>
    </source>
</evidence>
<comment type="similarity">
    <text evidence="3 19">In the N-terminal section; belongs to the NnrE/AIBP family.</text>
</comment>
<dbReference type="InterPro" id="IPR000631">
    <property type="entry name" value="CARKD"/>
</dbReference>
<dbReference type="RefSeq" id="WP_090413271.1">
    <property type="nucleotide sequence ID" value="NZ_FNOY01000017.1"/>
</dbReference>
<keyword evidence="12 17" id="KW-0456">Lyase</keyword>
<evidence type="ECO:0000259" key="20">
    <source>
        <dbReference type="PROSITE" id="PS51383"/>
    </source>
</evidence>
<evidence type="ECO:0000256" key="14">
    <source>
        <dbReference type="ARBA" id="ARBA00025153"/>
    </source>
</evidence>
<evidence type="ECO:0000256" key="1">
    <source>
        <dbReference type="ARBA" id="ARBA00000013"/>
    </source>
</evidence>
<dbReference type="SUPFAM" id="SSF64153">
    <property type="entry name" value="YjeF N-terminal domain-like"/>
    <property type="match status" value="1"/>
</dbReference>
<keyword evidence="11 18" id="KW-0413">Isomerase</keyword>
<comment type="cofactor">
    <cofactor evidence="18 19">
        <name>K(+)</name>
        <dbReference type="ChEBI" id="CHEBI:29103"/>
    </cofactor>
    <text evidence="18 19">Binds 1 potassium ion per subunit.</text>
</comment>
<evidence type="ECO:0000256" key="18">
    <source>
        <dbReference type="HAMAP-Rule" id="MF_01966"/>
    </source>
</evidence>
<dbReference type="Gene3D" id="3.40.1190.20">
    <property type="match status" value="1"/>
</dbReference>
<dbReference type="PROSITE" id="PS51385">
    <property type="entry name" value="YJEF_N"/>
    <property type="match status" value="1"/>
</dbReference>
<dbReference type="OrthoDB" id="9806925at2"/>
<dbReference type="EC" id="5.1.99.6" evidence="19"/>
<feature type="binding site" evidence="17">
    <location>
        <position position="260"/>
    </location>
    <ligand>
        <name>(6S)-NADPHX</name>
        <dbReference type="ChEBI" id="CHEBI:64076"/>
    </ligand>
</feature>
<dbReference type="PROSITE" id="PS01050">
    <property type="entry name" value="YJEF_C_2"/>
    <property type="match status" value="1"/>
</dbReference>
<dbReference type="InterPro" id="IPR017953">
    <property type="entry name" value="Carbohydrate_kinase_pred_CS"/>
</dbReference>
<comment type="function">
    <text evidence="14 19">Bifunctional enzyme that catalyzes the epimerization of the S- and R-forms of NAD(P)HX and the dehydration of the S-form of NAD(P)HX at the expense of ADP, which is converted to AMP. This allows the repair of both epimers of NAD(P)HX, a damaged form of NAD(P)H that is a result of enzymatic or heat-dependent hydration.</text>
</comment>
<dbReference type="GO" id="GO:0110051">
    <property type="term" value="P:metabolite repair"/>
    <property type="evidence" value="ECO:0007669"/>
    <property type="project" value="TreeGrafter"/>
</dbReference>
<dbReference type="GO" id="GO:0046872">
    <property type="term" value="F:metal ion binding"/>
    <property type="evidence" value="ECO:0007669"/>
    <property type="project" value="UniProtKB-UniRule"/>
</dbReference>
<comment type="caution">
    <text evidence="18">Lacks conserved residue(s) required for the propagation of feature annotation.</text>
</comment>
<keyword evidence="22" id="KW-0418">Kinase</keyword>
<evidence type="ECO:0000256" key="2">
    <source>
        <dbReference type="ARBA" id="ARBA00000909"/>
    </source>
</evidence>
<keyword evidence="5 18" id="KW-0479">Metal-binding</keyword>
<feature type="binding site" evidence="18">
    <location>
        <position position="62"/>
    </location>
    <ligand>
        <name>K(+)</name>
        <dbReference type="ChEBI" id="CHEBI:29103"/>
    </ligand>
</feature>
<feature type="binding site" evidence="17">
    <location>
        <position position="438"/>
    </location>
    <ligand>
        <name>(6S)-NADPHX</name>
        <dbReference type="ChEBI" id="CHEBI:64076"/>
    </ligand>
</feature>
<dbReference type="NCBIfam" id="TIGR00196">
    <property type="entry name" value="yjeF_cterm"/>
    <property type="match status" value="1"/>
</dbReference>
<dbReference type="PANTHER" id="PTHR12592">
    <property type="entry name" value="ATP-DEPENDENT (S)-NAD(P)H-HYDRATE DEHYDRATASE FAMILY MEMBER"/>
    <property type="match status" value="1"/>
</dbReference>
<evidence type="ECO:0000256" key="8">
    <source>
        <dbReference type="ARBA" id="ARBA00022857"/>
    </source>
</evidence>
<dbReference type="InterPro" id="IPR004443">
    <property type="entry name" value="YjeF_N_dom"/>
</dbReference>
<dbReference type="EMBL" id="FNOY01000017">
    <property type="protein sequence ID" value="SDY08120.1"/>
    <property type="molecule type" value="Genomic_DNA"/>
</dbReference>
<dbReference type="AlphaFoldDB" id="A0A1H3GYG4"/>
<evidence type="ECO:0000256" key="15">
    <source>
        <dbReference type="ARBA" id="ARBA00048238"/>
    </source>
</evidence>
<reference evidence="22 23" key="1">
    <citation type="submission" date="2016-10" db="EMBL/GenBank/DDBJ databases">
        <authorList>
            <person name="de Groot N.N."/>
        </authorList>
    </citation>
    <scope>NUCLEOTIDE SEQUENCE [LARGE SCALE GENOMIC DNA]</scope>
    <source>
        <strain evidence="22 23">Nm1</strain>
    </source>
</reference>
<keyword evidence="7 17" id="KW-0067">ATP-binding</keyword>
<dbReference type="HAMAP" id="MF_01966">
    <property type="entry name" value="NADHX_epimerase"/>
    <property type="match status" value="1"/>
</dbReference>
<dbReference type="GO" id="GO:0052856">
    <property type="term" value="F:NAD(P)HX epimerase activity"/>
    <property type="evidence" value="ECO:0007669"/>
    <property type="project" value="UniProtKB-UniRule"/>
</dbReference>
<dbReference type="NCBIfam" id="TIGR00197">
    <property type="entry name" value="yjeF_nterm"/>
    <property type="match status" value="1"/>
</dbReference>
<feature type="domain" description="YjeF N-terminal" evidence="21">
    <location>
        <begin position="8"/>
        <end position="216"/>
    </location>
</feature>
<dbReference type="GO" id="GO:0046496">
    <property type="term" value="P:nicotinamide nucleotide metabolic process"/>
    <property type="evidence" value="ECO:0007669"/>
    <property type="project" value="UniProtKB-UniRule"/>
</dbReference>
<protein>
    <recommendedName>
        <fullName evidence="19">Bifunctional NAD(P)H-hydrate repair enzyme</fullName>
    </recommendedName>
    <alternativeName>
        <fullName evidence="19">Nicotinamide nucleotide repair protein</fullName>
    </alternativeName>
    <domain>
        <recommendedName>
            <fullName evidence="19">ADP-dependent (S)-NAD(P)H-hydrate dehydratase</fullName>
            <ecNumber evidence="19">4.2.1.136</ecNumber>
        </recommendedName>
        <alternativeName>
            <fullName evidence="19">ADP-dependent NAD(P)HX dehydratase</fullName>
        </alternativeName>
    </domain>
    <domain>
        <recommendedName>
            <fullName evidence="19">NAD(P)H-hydrate epimerase</fullName>
            <ecNumber evidence="19">5.1.99.6</ecNumber>
        </recommendedName>
    </domain>
</protein>
<dbReference type="InterPro" id="IPR030677">
    <property type="entry name" value="Nnr"/>
</dbReference>
<dbReference type="GO" id="GO:0016301">
    <property type="term" value="F:kinase activity"/>
    <property type="evidence" value="ECO:0007669"/>
    <property type="project" value="UniProtKB-KW"/>
</dbReference>
<comment type="similarity">
    <text evidence="4 19">In the C-terminal section; belongs to the NnrD/CARKD family.</text>
</comment>
<evidence type="ECO:0000256" key="9">
    <source>
        <dbReference type="ARBA" id="ARBA00022958"/>
    </source>
</evidence>
<keyword evidence="23" id="KW-1185">Reference proteome</keyword>
<dbReference type="SUPFAM" id="SSF53613">
    <property type="entry name" value="Ribokinase-like"/>
    <property type="match status" value="1"/>
</dbReference>
<sequence length="526" mass="55235">MNTLLPVYTTAEIRAIESQALAAPNPPCLMEKAGLAAAEIVQSRWLNAGGNRVLVLAGPGNNGGDALVAARHLLAWKRQVTVVFTGEAERLPADAKQAFDRWQLAGGRTEQAIPAHGQWDCVIDGLFGIGLDETRPLGEKYRQLIGQANQLHLPILALDIPSGLASDSGHVHEAAIQATLTTTFIALKPGLLTHDGCDHCGEIVICDLGLEVAAMLPARNGLLNEAEIAMRLPRPRPANSHKGTYGRVGILGGAAGMVGAALLAGRAALGLGAGRVYLGLLADLASPAIDPVQPELMLRAPRDLLKQDSLDCLVIGPGLGTQITACSYLEQALQTRLPLVLDADALNLIANYTELGAALQTRQAPAILTPHPAEAGRLLNLSTIAVQRHRFDAARNLAKLFNCLVILKGAGSICARPDGHCYFNPTGNPGLSTAGTGDVLSGLLGALLAQGLSPENALLVAVYLHGAAADALLHTLHGPVGMTASEIIPVARNLLNRWIYQASAPARYSRLGRERQNETAPFPSSP</sequence>
<dbReference type="GO" id="GO:0005524">
    <property type="term" value="F:ATP binding"/>
    <property type="evidence" value="ECO:0007669"/>
    <property type="project" value="UniProtKB-UniRule"/>
</dbReference>
<dbReference type="CDD" id="cd01171">
    <property type="entry name" value="YXKO-related"/>
    <property type="match status" value="1"/>
</dbReference>
<dbReference type="Proteomes" id="UP000198640">
    <property type="component" value="Unassembled WGS sequence"/>
</dbReference>
<comment type="similarity">
    <text evidence="18">Belongs to the NnrE/AIBP family.</text>
</comment>
<dbReference type="STRING" id="44576.SAMN05421881_101727"/>
<feature type="binding site" evidence="18">
    <location>
        <position position="124"/>
    </location>
    <ligand>
        <name>K(+)</name>
        <dbReference type="ChEBI" id="CHEBI:29103"/>
    </ligand>
</feature>
<comment type="catalytic activity">
    <reaction evidence="16 17 19">
        <text>(6S)-NADPHX + ADP = AMP + phosphate + NADPH + H(+)</text>
        <dbReference type="Rhea" id="RHEA:32235"/>
        <dbReference type="ChEBI" id="CHEBI:15378"/>
        <dbReference type="ChEBI" id="CHEBI:43474"/>
        <dbReference type="ChEBI" id="CHEBI:57783"/>
        <dbReference type="ChEBI" id="CHEBI:64076"/>
        <dbReference type="ChEBI" id="CHEBI:456215"/>
        <dbReference type="ChEBI" id="CHEBI:456216"/>
        <dbReference type="EC" id="4.2.1.136"/>
    </reaction>
</comment>
<comment type="function">
    <text evidence="18">Catalyzes the epimerization of the S- and R-forms of NAD(P)HX, a damaged form of NAD(P)H that is a result of enzymatic or heat-dependent hydration. This is a prerequisite for the S-specific NAD(P)H-hydrate dehydratase to allow the repair of both epimers of NAD(P)HX.</text>
</comment>
<feature type="binding site" evidence="17">
    <location>
        <begin position="408"/>
        <end position="412"/>
    </location>
    <ligand>
        <name>AMP</name>
        <dbReference type="ChEBI" id="CHEBI:456215"/>
    </ligand>
</feature>
<comment type="catalytic activity">
    <reaction evidence="1 18 19">
        <text>(6R)-NADHX = (6S)-NADHX</text>
        <dbReference type="Rhea" id="RHEA:32215"/>
        <dbReference type="ChEBI" id="CHEBI:64074"/>
        <dbReference type="ChEBI" id="CHEBI:64075"/>
        <dbReference type="EC" id="5.1.99.6"/>
    </reaction>
</comment>
<feature type="binding site" evidence="18">
    <location>
        <position position="162"/>
    </location>
    <ligand>
        <name>K(+)</name>
        <dbReference type="ChEBI" id="CHEBI:29103"/>
    </ligand>
</feature>
<dbReference type="GO" id="GO:0052855">
    <property type="term" value="F:ADP-dependent NAD(P)H-hydrate dehydratase activity"/>
    <property type="evidence" value="ECO:0007669"/>
    <property type="project" value="UniProtKB-UniRule"/>
</dbReference>
<evidence type="ECO:0000256" key="4">
    <source>
        <dbReference type="ARBA" id="ARBA00009524"/>
    </source>
</evidence>
<dbReference type="EC" id="4.2.1.136" evidence="19"/>
<feature type="binding site" evidence="18">
    <location>
        <position position="141"/>
    </location>
    <ligand>
        <name>(6S)-NADPHX</name>
        <dbReference type="ChEBI" id="CHEBI:64076"/>
    </ligand>
</feature>
<dbReference type="InterPro" id="IPR036652">
    <property type="entry name" value="YjeF_N_dom_sf"/>
</dbReference>
<organism evidence="22 23">
    <name type="scientific">Nitrosomonas halophila</name>
    <dbReference type="NCBI Taxonomy" id="44576"/>
    <lineage>
        <taxon>Bacteria</taxon>
        <taxon>Pseudomonadati</taxon>
        <taxon>Pseudomonadota</taxon>
        <taxon>Betaproteobacteria</taxon>
        <taxon>Nitrosomonadales</taxon>
        <taxon>Nitrosomonadaceae</taxon>
        <taxon>Nitrosomonas</taxon>
    </lineage>
</organism>
<dbReference type="Pfam" id="PF01256">
    <property type="entry name" value="Carb_kinase"/>
    <property type="match status" value="1"/>
</dbReference>
<comment type="cofactor">
    <cofactor evidence="17">
        <name>Mg(2+)</name>
        <dbReference type="ChEBI" id="CHEBI:18420"/>
    </cofactor>
</comment>
<feature type="binding site" evidence="17">
    <location>
        <position position="437"/>
    </location>
    <ligand>
        <name>AMP</name>
        <dbReference type="ChEBI" id="CHEBI:456215"/>
    </ligand>
</feature>
<dbReference type="InterPro" id="IPR029056">
    <property type="entry name" value="Ribokinase-like"/>
</dbReference>
<evidence type="ECO:0000256" key="6">
    <source>
        <dbReference type="ARBA" id="ARBA00022741"/>
    </source>
</evidence>
<evidence type="ECO:0000313" key="23">
    <source>
        <dbReference type="Proteomes" id="UP000198640"/>
    </source>
</evidence>
<dbReference type="Pfam" id="PF03853">
    <property type="entry name" value="YjeF_N"/>
    <property type="match status" value="1"/>
</dbReference>
<evidence type="ECO:0000256" key="10">
    <source>
        <dbReference type="ARBA" id="ARBA00023027"/>
    </source>
</evidence>
<comment type="function">
    <text evidence="17">Catalyzes the dehydration of the S-form of NAD(P)HX at the expense of ADP, which is converted to AMP. Together with NAD(P)HX epimerase, which catalyzes the epimerization of the S- and R-forms, the enzyme allows the repair of both epimers of NAD(P)HX, a damaged form of NAD(P)H that is a result of enzymatic or heat-dependent hydration.</text>
</comment>
<evidence type="ECO:0000256" key="19">
    <source>
        <dbReference type="PIRNR" id="PIRNR017184"/>
    </source>
</evidence>
<comment type="similarity">
    <text evidence="17">Belongs to the NnrD/CARKD family.</text>
</comment>
<evidence type="ECO:0000256" key="7">
    <source>
        <dbReference type="ARBA" id="ARBA00022840"/>
    </source>
</evidence>
<evidence type="ECO:0000256" key="11">
    <source>
        <dbReference type="ARBA" id="ARBA00023235"/>
    </source>
</evidence>
<evidence type="ECO:0000256" key="13">
    <source>
        <dbReference type="ARBA" id="ARBA00023268"/>
    </source>
</evidence>
<feature type="binding site" evidence="18">
    <location>
        <begin position="61"/>
        <end position="65"/>
    </location>
    <ligand>
        <name>(6S)-NADPHX</name>
        <dbReference type="ChEBI" id="CHEBI:64076"/>
    </ligand>
</feature>
<accession>A0A1H3GYG4</accession>
<keyword evidence="9 18" id="KW-0630">Potassium</keyword>
<gene>
    <name evidence="18" type="primary">nnrE</name>
    <name evidence="17" type="synonym">nnrD</name>
    <name evidence="22" type="ORF">SAMN05421881_101727</name>
</gene>
<evidence type="ECO:0000256" key="3">
    <source>
        <dbReference type="ARBA" id="ARBA00006001"/>
    </source>
</evidence>
<keyword evidence="13" id="KW-0511">Multifunctional enzyme</keyword>
<feature type="domain" description="YjeF C-terminal" evidence="20">
    <location>
        <begin position="225"/>
        <end position="498"/>
    </location>
</feature>
<dbReference type="PROSITE" id="PS51383">
    <property type="entry name" value="YJEF_C_3"/>
    <property type="match status" value="1"/>
</dbReference>
<evidence type="ECO:0000256" key="12">
    <source>
        <dbReference type="ARBA" id="ARBA00023239"/>
    </source>
</evidence>
<dbReference type="PANTHER" id="PTHR12592:SF0">
    <property type="entry name" value="ATP-DEPENDENT (S)-NAD(P)H-HYDRATE DEHYDRATASE"/>
    <property type="match status" value="1"/>
</dbReference>
<evidence type="ECO:0000256" key="5">
    <source>
        <dbReference type="ARBA" id="ARBA00022723"/>
    </source>
</evidence>
<keyword evidence="6 17" id="KW-0547">Nucleotide-binding</keyword>
<evidence type="ECO:0000259" key="21">
    <source>
        <dbReference type="PROSITE" id="PS51385"/>
    </source>
</evidence>
<dbReference type="HAMAP" id="MF_01965">
    <property type="entry name" value="NADHX_dehydratase"/>
    <property type="match status" value="1"/>
</dbReference>
<keyword evidence="10 17" id="KW-0520">NAD</keyword>
<feature type="binding site" evidence="18">
    <location>
        <position position="159"/>
    </location>
    <ligand>
        <name>(6S)-NADPHX</name>
        <dbReference type="ChEBI" id="CHEBI:64076"/>
    </ligand>
</feature>
<comment type="catalytic activity">
    <reaction evidence="2 18 19">
        <text>(6R)-NADPHX = (6S)-NADPHX</text>
        <dbReference type="Rhea" id="RHEA:32227"/>
        <dbReference type="ChEBI" id="CHEBI:64076"/>
        <dbReference type="ChEBI" id="CHEBI:64077"/>
        <dbReference type="EC" id="5.1.99.6"/>
    </reaction>
</comment>
<evidence type="ECO:0000256" key="16">
    <source>
        <dbReference type="ARBA" id="ARBA00049209"/>
    </source>
</evidence>
<comment type="catalytic activity">
    <reaction evidence="15 17 19">
        <text>(6S)-NADHX + ADP = AMP + phosphate + NADH + H(+)</text>
        <dbReference type="Rhea" id="RHEA:32223"/>
        <dbReference type="ChEBI" id="CHEBI:15378"/>
        <dbReference type="ChEBI" id="CHEBI:43474"/>
        <dbReference type="ChEBI" id="CHEBI:57945"/>
        <dbReference type="ChEBI" id="CHEBI:64074"/>
        <dbReference type="ChEBI" id="CHEBI:456215"/>
        <dbReference type="ChEBI" id="CHEBI:456216"/>
        <dbReference type="EC" id="4.2.1.136"/>
    </reaction>
</comment>
<proteinExistence type="inferred from homology"/>
<keyword evidence="8 17" id="KW-0521">NADP</keyword>
<keyword evidence="22" id="KW-0808">Transferase</keyword>
<name>A0A1H3GYG4_9PROT</name>
<dbReference type="PIRSF" id="PIRSF017184">
    <property type="entry name" value="Nnr"/>
    <property type="match status" value="1"/>
</dbReference>
<evidence type="ECO:0000313" key="22">
    <source>
        <dbReference type="EMBL" id="SDY08120.1"/>
    </source>
</evidence>
<dbReference type="Gene3D" id="3.40.50.10260">
    <property type="entry name" value="YjeF N-terminal domain"/>
    <property type="match status" value="1"/>
</dbReference>
<feature type="binding site" evidence="17">
    <location>
        <position position="371"/>
    </location>
    <ligand>
        <name>(6S)-NADPHX</name>
        <dbReference type="ChEBI" id="CHEBI:64076"/>
    </ligand>
</feature>
<feature type="binding site" evidence="17">
    <location>
        <position position="318"/>
    </location>
    <ligand>
        <name>(6S)-NADPHX</name>
        <dbReference type="ChEBI" id="CHEBI:64076"/>
    </ligand>
</feature>
<comment type="subunit">
    <text evidence="17">Homotetramer.</text>
</comment>